<evidence type="ECO:0000313" key="1">
    <source>
        <dbReference type="EMBL" id="QHC35613.1"/>
    </source>
</evidence>
<evidence type="ECO:0000313" key="2">
    <source>
        <dbReference type="Proteomes" id="UP000464674"/>
    </source>
</evidence>
<name>A0A857FMT8_KOMXY</name>
<organism evidence="1 2">
    <name type="scientific">Komagataeibacter xylinus</name>
    <name type="common">Gluconacetobacter xylinus</name>
    <dbReference type="NCBI Taxonomy" id="28448"/>
    <lineage>
        <taxon>Bacteria</taxon>
        <taxon>Pseudomonadati</taxon>
        <taxon>Pseudomonadota</taxon>
        <taxon>Alphaproteobacteria</taxon>
        <taxon>Acetobacterales</taxon>
        <taxon>Acetobacteraceae</taxon>
        <taxon>Komagataeibacter</taxon>
    </lineage>
</organism>
<gene>
    <name evidence="1" type="ORF">FMA36_09070</name>
</gene>
<proteinExistence type="predicted"/>
<dbReference type="AlphaFoldDB" id="A0A857FMT8"/>
<sequence>MEQIDFSGGFRRGMVALITGQGYPVAEVSLQFGIGNLRRWYRAL</sequence>
<protein>
    <submittedName>
        <fullName evidence="1">Transposase</fullName>
    </submittedName>
</protein>
<dbReference type="Proteomes" id="UP000464674">
    <property type="component" value="Chromosome"/>
</dbReference>
<accession>A0A857FMT8</accession>
<dbReference type="EMBL" id="CP041348">
    <property type="protein sequence ID" value="QHC35613.1"/>
    <property type="molecule type" value="Genomic_DNA"/>
</dbReference>
<dbReference type="RefSeq" id="WP_167518025.1">
    <property type="nucleotide sequence ID" value="NZ_CP041348.1"/>
</dbReference>
<reference evidence="1 2" key="1">
    <citation type="journal article" date="2020" name="Carbohydr. Polym.">
        <title>Characterization and optimization of production of bacterial cellulose from strain CGMCC 17276 based on whole-genome analysis.</title>
        <authorList>
            <person name="Lu T."/>
            <person name="Gao H."/>
            <person name="Liao B."/>
            <person name="Wu J."/>
            <person name="Zhang W."/>
            <person name="Huang J."/>
            <person name="Liu M."/>
            <person name="Huang J."/>
            <person name="Chang Z."/>
            <person name="Jin M."/>
            <person name="Yi Z."/>
            <person name="Jiang D."/>
        </authorList>
    </citation>
    <scope>NUCLEOTIDE SEQUENCE [LARGE SCALE GENOMIC DNA]</scope>
    <source>
        <strain evidence="1 2">CGMCC 17276</strain>
    </source>
</reference>